<comment type="caution">
    <text evidence="2">The sequence shown here is derived from an EMBL/GenBank/DDBJ whole genome shotgun (WGS) entry which is preliminary data.</text>
</comment>
<dbReference type="OMA" id="PMFYEAR"/>
<dbReference type="GO" id="GO:0005737">
    <property type="term" value="C:cytoplasm"/>
    <property type="evidence" value="ECO:0007669"/>
    <property type="project" value="UniProtKB-SubCell"/>
</dbReference>
<reference evidence="2" key="1">
    <citation type="journal article" date="2020" name="bioRxiv">
        <title>A rank-normalized archaeal taxonomy based on genome phylogeny resolves widespread incomplete and uneven classifications.</title>
        <authorList>
            <person name="Rinke C."/>
            <person name="Chuvochina M."/>
            <person name="Mussig A.J."/>
            <person name="Chaumeil P.-A."/>
            <person name="Waite D.W."/>
            <person name="Whitman W.B."/>
            <person name="Parks D.H."/>
            <person name="Hugenholtz P."/>
        </authorList>
    </citation>
    <scope>NUCLEOTIDE SEQUENCE</scope>
    <source>
        <strain evidence="2">UBA8834</strain>
    </source>
</reference>
<keyword evidence="1" id="KW-0808">Transferase</keyword>
<dbReference type="InterPro" id="IPR010997">
    <property type="entry name" value="HRDC-like_sf"/>
</dbReference>
<dbReference type="PANTHER" id="PTHR39646">
    <property type="entry name" value="RNA POLYMERASE RPB4"/>
    <property type="match status" value="1"/>
</dbReference>
<gene>
    <name evidence="1" type="primary">rpo4</name>
    <name evidence="1" type="synonym">rpoF</name>
    <name evidence="2" type="ORF">HA331_08890</name>
</gene>
<name>A0A832W8H6_PYRHR</name>
<dbReference type="GO" id="GO:0000166">
    <property type="term" value="F:nucleotide binding"/>
    <property type="evidence" value="ECO:0007669"/>
    <property type="project" value="InterPro"/>
</dbReference>
<dbReference type="SUPFAM" id="SSF47819">
    <property type="entry name" value="HRDC-like"/>
    <property type="match status" value="1"/>
</dbReference>
<dbReference type="Pfam" id="PF03874">
    <property type="entry name" value="RNA_pol_Rpb4"/>
    <property type="match status" value="1"/>
</dbReference>
<keyword evidence="1 2" id="KW-0240">DNA-directed RNA polymerase</keyword>
<dbReference type="Gene3D" id="6.10.140.10">
    <property type="match status" value="1"/>
</dbReference>
<dbReference type="NCBIfam" id="NF011551">
    <property type="entry name" value="PRK14981.1-3"/>
    <property type="match status" value="1"/>
</dbReference>
<protein>
    <recommendedName>
        <fullName evidence="1">DNA-directed RNA polymerase subunit Rpo4</fullName>
        <ecNumber evidence="1">2.7.7.6</ecNumber>
    </recommendedName>
    <alternativeName>
        <fullName evidence="1">DNA-directed RNA polymerase subunit F</fullName>
    </alternativeName>
</protein>
<dbReference type="GO" id="GO:0000428">
    <property type="term" value="C:DNA-directed RNA polymerase complex"/>
    <property type="evidence" value="ECO:0007669"/>
    <property type="project" value="UniProtKB-KW"/>
</dbReference>
<keyword evidence="1" id="KW-0804">Transcription</keyword>
<dbReference type="RefSeq" id="WP_010885210.1">
    <property type="nucleotide sequence ID" value="NZ_DUJN01000008.1"/>
</dbReference>
<dbReference type="InterPro" id="IPR005574">
    <property type="entry name" value="Rpb4/RPC9"/>
</dbReference>
<proteinExistence type="inferred from homology"/>
<dbReference type="Gene3D" id="1.10.150.80">
    <property type="entry name" value="HRDC domain"/>
    <property type="match status" value="1"/>
</dbReference>
<dbReference type="GO" id="GO:0006352">
    <property type="term" value="P:DNA-templated transcription initiation"/>
    <property type="evidence" value="ECO:0007669"/>
    <property type="project" value="InterPro"/>
</dbReference>
<evidence type="ECO:0000313" key="3">
    <source>
        <dbReference type="Proteomes" id="UP000617544"/>
    </source>
</evidence>
<accession>A0A832W8H6</accession>
<evidence type="ECO:0000256" key="1">
    <source>
        <dbReference type="HAMAP-Rule" id="MF_00864"/>
    </source>
</evidence>
<sequence>MIGRKKLGERYITISEAKEILLKKYEEGIKAGIEEPLFYEARLALEHAEKFAKLPAEKARKAIEELMSEFEWMNERIAAKLVDIMPEDNLDLRVIFAKEEHQPTPEEMKKILEILDKYREE</sequence>
<comment type="subunit">
    <text evidence="1">Part of the RNA polymerase complex. Forms a stalk with Rpo7 that extends from the main structure.</text>
</comment>
<dbReference type="PANTHER" id="PTHR39646:SF1">
    <property type="entry name" value="DNA-DIRECTED RNA POLYMERASE SUBUNIT RPO4"/>
    <property type="match status" value="1"/>
</dbReference>
<dbReference type="GO" id="GO:0003899">
    <property type="term" value="F:DNA-directed RNA polymerase activity"/>
    <property type="evidence" value="ECO:0007669"/>
    <property type="project" value="UniProtKB-UniRule"/>
</dbReference>
<dbReference type="EMBL" id="DUJN01000008">
    <property type="protein sequence ID" value="HII61833.1"/>
    <property type="molecule type" value="Genomic_DNA"/>
</dbReference>
<dbReference type="GeneID" id="1443445"/>
<dbReference type="InterPro" id="IPR044876">
    <property type="entry name" value="HRDC_dom_sf"/>
</dbReference>
<dbReference type="PIRSF" id="PIRSF005053">
    <property type="entry name" value="RNA_pol_F_arch"/>
    <property type="match status" value="1"/>
</dbReference>
<dbReference type="EC" id="2.7.7.6" evidence="1"/>
<dbReference type="AlphaFoldDB" id="A0A832W8H6"/>
<organism evidence="2 3">
    <name type="scientific">Pyrococcus horikoshii</name>
    <dbReference type="NCBI Taxonomy" id="53953"/>
    <lineage>
        <taxon>Archaea</taxon>
        <taxon>Methanobacteriati</taxon>
        <taxon>Methanobacteriota</taxon>
        <taxon>Thermococci</taxon>
        <taxon>Thermococcales</taxon>
        <taxon>Thermococcaceae</taxon>
        <taxon>Pyrococcus</taxon>
    </lineage>
</organism>
<keyword evidence="1" id="KW-0548">Nucleotidyltransferase</keyword>
<comment type="similarity">
    <text evidence="1">Belongs to the eukaryotic RPB4 RNA polymerase subunit family.</text>
</comment>
<dbReference type="InterPro" id="IPR010924">
    <property type="entry name" value="Rpo4"/>
</dbReference>
<comment type="function">
    <text evidence="1">DNA-dependent RNA polymerase (RNAP) catalyzes the transcription of DNA into RNA using the four ribonucleoside triphosphates as substrates. This subunit is less well bound than the others.</text>
</comment>
<evidence type="ECO:0000313" key="2">
    <source>
        <dbReference type="EMBL" id="HII61833.1"/>
    </source>
</evidence>
<keyword evidence="1" id="KW-0963">Cytoplasm</keyword>
<dbReference type="Proteomes" id="UP000617544">
    <property type="component" value="Unassembled WGS sequence"/>
</dbReference>
<dbReference type="HAMAP" id="MF_00864">
    <property type="entry name" value="RNApol_arch_Rpo4"/>
    <property type="match status" value="1"/>
</dbReference>
<comment type="catalytic activity">
    <reaction evidence="1">
        <text>RNA(n) + a ribonucleoside 5'-triphosphate = RNA(n+1) + diphosphate</text>
        <dbReference type="Rhea" id="RHEA:21248"/>
        <dbReference type="Rhea" id="RHEA-COMP:14527"/>
        <dbReference type="Rhea" id="RHEA-COMP:17342"/>
        <dbReference type="ChEBI" id="CHEBI:33019"/>
        <dbReference type="ChEBI" id="CHEBI:61557"/>
        <dbReference type="ChEBI" id="CHEBI:140395"/>
        <dbReference type="EC" id="2.7.7.6"/>
    </reaction>
</comment>
<comment type="subcellular location">
    <subcellularLocation>
        <location evidence="1">Cytoplasm</location>
    </subcellularLocation>
</comment>